<dbReference type="AlphaFoldDB" id="A0A0D7KBH7"/>
<accession>A0A0D7KBH7</accession>
<dbReference type="Proteomes" id="UP000032566">
    <property type="component" value="Unassembled WGS sequence"/>
</dbReference>
<evidence type="ECO:0000313" key="1">
    <source>
        <dbReference type="EMBL" id="KJA10528.1"/>
    </source>
</evidence>
<dbReference type="EMBL" id="JXYQ01000032">
    <property type="protein sequence ID" value="KJA10528.1"/>
    <property type="molecule type" value="Genomic_DNA"/>
</dbReference>
<reference evidence="1 2" key="1">
    <citation type="submission" date="2014-12" db="EMBL/GenBank/DDBJ databases">
        <title>Isolation of bacteria from lake water.</title>
        <authorList>
            <person name="Sheng K.-Y."/>
            <person name="Chin P.-S."/>
            <person name="Chan K.-G."/>
            <person name="Tan G.S."/>
        </authorList>
    </citation>
    <scope>NUCLEOTIDE SEQUENCE [LARGE SCALE GENOMIC DNA]</scope>
    <source>
        <strain evidence="1 2">KY4</strain>
    </source>
</reference>
<keyword evidence="2" id="KW-1185">Reference proteome</keyword>
<sequence>MEFCRPYPNILAKAAIEFPQLPNLIALHLPPEMIADGVCAVLDGFVMNMDELPLPSDFMDD</sequence>
<organism evidence="1 2">
    <name type="scientific">Acidovorax temperans</name>
    <dbReference type="NCBI Taxonomy" id="80878"/>
    <lineage>
        <taxon>Bacteria</taxon>
        <taxon>Pseudomonadati</taxon>
        <taxon>Pseudomonadota</taxon>
        <taxon>Betaproteobacteria</taxon>
        <taxon>Burkholderiales</taxon>
        <taxon>Comamonadaceae</taxon>
        <taxon>Acidovorax</taxon>
    </lineage>
</organism>
<gene>
    <name evidence="1" type="ORF">RP29_11005</name>
</gene>
<dbReference type="PATRIC" id="fig|80878.5.peg.1868"/>
<comment type="caution">
    <text evidence="1">The sequence shown here is derived from an EMBL/GenBank/DDBJ whole genome shotgun (WGS) entry which is preliminary data.</text>
</comment>
<evidence type="ECO:0000313" key="2">
    <source>
        <dbReference type="Proteomes" id="UP000032566"/>
    </source>
</evidence>
<protein>
    <submittedName>
        <fullName evidence="1">Uncharacterized protein</fullName>
    </submittedName>
</protein>
<proteinExistence type="predicted"/>
<name>A0A0D7KBH7_9BURK</name>